<evidence type="ECO:0008006" key="5">
    <source>
        <dbReference type="Google" id="ProtNLM"/>
    </source>
</evidence>
<evidence type="ECO:0000313" key="4">
    <source>
        <dbReference type="Proteomes" id="UP000288859"/>
    </source>
</evidence>
<dbReference type="GO" id="GO:0006635">
    <property type="term" value="P:fatty acid beta-oxidation"/>
    <property type="evidence" value="ECO:0007669"/>
    <property type="project" value="TreeGrafter"/>
</dbReference>
<reference evidence="3 4" key="1">
    <citation type="submission" date="2017-03" db="EMBL/GenBank/DDBJ databases">
        <title>Genomes of endolithic fungi from Antarctica.</title>
        <authorList>
            <person name="Coleine C."/>
            <person name="Masonjones S."/>
            <person name="Stajich J.E."/>
        </authorList>
    </citation>
    <scope>NUCLEOTIDE SEQUENCE [LARGE SCALE GENOMIC DNA]</scope>
    <source>
        <strain evidence="3 4">CCFEE 6314</strain>
    </source>
</reference>
<dbReference type="GO" id="GO:0004165">
    <property type="term" value="F:delta(3)-delta(2)-enoyl-CoA isomerase activity"/>
    <property type="evidence" value="ECO:0007669"/>
    <property type="project" value="TreeGrafter"/>
</dbReference>
<proteinExistence type="inferred from homology"/>
<dbReference type="Pfam" id="PF00378">
    <property type="entry name" value="ECH_1"/>
    <property type="match status" value="1"/>
</dbReference>
<dbReference type="SUPFAM" id="SSF52096">
    <property type="entry name" value="ClpP/crotonase"/>
    <property type="match status" value="1"/>
</dbReference>
<accession>A0A438NGA4</accession>
<dbReference type="Proteomes" id="UP000288859">
    <property type="component" value="Unassembled WGS sequence"/>
</dbReference>
<dbReference type="InterPro" id="IPR029045">
    <property type="entry name" value="ClpP/crotonase-like_dom_sf"/>
</dbReference>
<dbReference type="InterPro" id="IPR018376">
    <property type="entry name" value="Enoyl-CoA_hyd/isom_CS"/>
</dbReference>
<protein>
    <recommendedName>
        <fullName evidence="5">Enoyl-CoA hydratase</fullName>
    </recommendedName>
</protein>
<dbReference type="PROSITE" id="PS00166">
    <property type="entry name" value="ENOYL_COA_HYDRATASE"/>
    <property type="match status" value="1"/>
</dbReference>
<dbReference type="OrthoDB" id="1696280at2759"/>
<dbReference type="GO" id="GO:0005777">
    <property type="term" value="C:peroxisome"/>
    <property type="evidence" value="ECO:0007669"/>
    <property type="project" value="TreeGrafter"/>
</dbReference>
<gene>
    <name evidence="3" type="ORF">B0A52_01023</name>
</gene>
<evidence type="ECO:0000256" key="1">
    <source>
        <dbReference type="ARBA" id="ARBA00005254"/>
    </source>
</evidence>
<comment type="similarity">
    <text evidence="1 2">Belongs to the enoyl-CoA hydratase/isomerase family.</text>
</comment>
<evidence type="ECO:0000256" key="2">
    <source>
        <dbReference type="RuleBase" id="RU003707"/>
    </source>
</evidence>
<dbReference type="AlphaFoldDB" id="A0A438NGA4"/>
<sequence>MNKPPENRIDVKFANEIISALRYIEKDLLGPNTSGAVILTSSSQKFWCTGVDLEEAAKDPNSSAEGFFPLLATILDYTFPVIALITGHTFGGACPISLACDYRIMNRDRGFYCMPPVDLGLHFDGMGSLPRLKLQPRIARKMLLQAHRWTADEAVADGVIDEAVEPSQMLARAIQVAKDHAPRAKAGVYGLLRNELFGEATRQIQLLAHRHHRPSSLPPRAKI</sequence>
<dbReference type="EMBL" id="NAJM01000003">
    <property type="protein sequence ID" value="RVX74746.1"/>
    <property type="molecule type" value="Genomic_DNA"/>
</dbReference>
<dbReference type="VEuPathDB" id="FungiDB:PV10_06465"/>
<name>A0A438NGA4_EXOME</name>
<dbReference type="PANTHER" id="PTHR11941">
    <property type="entry name" value="ENOYL-COA HYDRATASE-RELATED"/>
    <property type="match status" value="1"/>
</dbReference>
<dbReference type="InterPro" id="IPR001753">
    <property type="entry name" value="Enoyl-CoA_hydra/iso"/>
</dbReference>
<organism evidence="3 4">
    <name type="scientific">Exophiala mesophila</name>
    <name type="common">Black yeast-like fungus</name>
    <dbReference type="NCBI Taxonomy" id="212818"/>
    <lineage>
        <taxon>Eukaryota</taxon>
        <taxon>Fungi</taxon>
        <taxon>Dikarya</taxon>
        <taxon>Ascomycota</taxon>
        <taxon>Pezizomycotina</taxon>
        <taxon>Eurotiomycetes</taxon>
        <taxon>Chaetothyriomycetidae</taxon>
        <taxon>Chaetothyriales</taxon>
        <taxon>Herpotrichiellaceae</taxon>
        <taxon>Exophiala</taxon>
    </lineage>
</organism>
<dbReference type="Gene3D" id="3.90.226.10">
    <property type="entry name" value="2-enoyl-CoA Hydratase, Chain A, domain 1"/>
    <property type="match status" value="1"/>
</dbReference>
<evidence type="ECO:0000313" key="3">
    <source>
        <dbReference type="EMBL" id="RVX74746.1"/>
    </source>
</evidence>
<comment type="caution">
    <text evidence="3">The sequence shown here is derived from an EMBL/GenBank/DDBJ whole genome shotgun (WGS) entry which is preliminary data.</text>
</comment>
<dbReference type="CDD" id="cd06558">
    <property type="entry name" value="crotonase-like"/>
    <property type="match status" value="1"/>
</dbReference>
<dbReference type="PANTHER" id="PTHR11941:SF75">
    <property type="entry name" value="ENOYL-COA HYDRATASE_ISOMERASE FAMILY PROTEIN"/>
    <property type="match status" value="1"/>
</dbReference>